<keyword evidence="2" id="KW-0472">Membrane</keyword>
<dbReference type="EMBL" id="JAODOR010000011">
    <property type="protein sequence ID" value="MCT9002594.1"/>
    <property type="molecule type" value="Genomic_DNA"/>
</dbReference>
<comment type="caution">
    <text evidence="4">The sequence shown here is derived from an EMBL/GenBank/DDBJ whole genome shotgun (WGS) entry which is preliminary data.</text>
</comment>
<sequence length="760" mass="78762">MSEPREQPHTHAYDGHITDEERGDTATRHRKIARSVLVTSGIALLVAIVVTGNMLTGASAAPWASGASPSASAGFSTSATDGSAGGMTADEANEALVETARPALAVAAIDEWASALSRLSWDDPTAVTSWNTVILHERAEAYGVGDLVALGALRQDDASTYSLVRSLVVRSGARLQLDLAGVTLRLLSDDTGGFTRVVGWGGDVVLNGAAEAPLVITSWSDSLASADTTTADGRGFVWVRNGRLEASFTVFDELGFWSGRTGGVAVTATDLGLASVSLSNTTHRNLTFGMFLSDVAGGSISDATVVGAELSGIRITNGSSQIVVSGTTISNSGQDGILVDRASSDVTIETSTVSGATRDGIRIDGTALARTANAAGDSPVPGSAFTVRELSVSDSGSAGVSFISGNKILLEHADISGAHAALLLEGPIRTVTVAESTFQTTGAVAVAVTGDVTDAQLISSTIAAQTTAVKVTDAILAVSANSLTVEEGAAITVSGSSSVETASNVLRGSGPSGIEVASTAHVFGTADDTSQWTFVPVPIQWLNRHPIAWLWAVVLVIPVVGLPLIIARQRRHRELRKLLEAAIVRHGHAELARYGHDGEVSPTEAASPREFEGADTRHTRDGTAPGTHAASPRAPAPREGVYRPSRLSVPPQAGGSAAFVRASSPPVPSSSTPLRSSSTSSPAQAGVRPRSPQSHPRSLQDLRVMLSNREFASMQQFAVAAVVEAGYPISVIARLFRVPAWRIEQWVEQTVSSTPRNAHG</sequence>
<dbReference type="InterPro" id="IPR039448">
    <property type="entry name" value="Beta_helix"/>
</dbReference>
<dbReference type="RefSeq" id="WP_261607133.1">
    <property type="nucleotide sequence ID" value="NZ_JAODOR010000011.1"/>
</dbReference>
<evidence type="ECO:0000256" key="1">
    <source>
        <dbReference type="SAM" id="MobiDB-lite"/>
    </source>
</evidence>
<protein>
    <submittedName>
        <fullName evidence="4">Right-handed parallel beta-helix repeat-containing protein</fullName>
    </submittedName>
</protein>
<gene>
    <name evidence="4" type="ORF">N4R40_09495</name>
</gene>
<dbReference type="SUPFAM" id="SSF51126">
    <property type="entry name" value="Pectin lyase-like"/>
    <property type="match status" value="1"/>
</dbReference>
<dbReference type="SMART" id="SM00710">
    <property type="entry name" value="PbH1"/>
    <property type="match status" value="5"/>
</dbReference>
<evidence type="ECO:0000313" key="4">
    <source>
        <dbReference type="EMBL" id="MCT9002594.1"/>
    </source>
</evidence>
<feature type="domain" description="Right handed beta helix" evidence="3">
    <location>
        <begin position="277"/>
        <end position="365"/>
    </location>
</feature>
<reference evidence="4 5" key="1">
    <citation type="journal article" date="2024" name="Int. J. Syst. Evol. Microbiol.">
        <title>Microbacterium memoriense sp. nov., a member of the Actinomycetota from marine beach sediment of the north coast of Portugal.</title>
        <authorList>
            <person name="Santos J.D.N.D."/>
            <person name="Klimek D."/>
            <person name="Calusinska M."/>
            <person name="Lobo-da-Cunha A."/>
            <person name="Catita J."/>
            <person name="Goncalves H."/>
            <person name="Gonzalez I."/>
            <person name="Lage O.M."/>
        </authorList>
    </citation>
    <scope>NUCLEOTIDE SEQUENCE [LARGE SCALE GENOMIC DNA]</scope>
    <source>
        <strain evidence="4 5">PMIC_1C1B</strain>
    </source>
</reference>
<accession>A0ABT2PFN2</accession>
<dbReference type="Pfam" id="PF13229">
    <property type="entry name" value="Beta_helix"/>
    <property type="match status" value="1"/>
</dbReference>
<dbReference type="Gene3D" id="2.160.20.10">
    <property type="entry name" value="Single-stranded right-handed beta-helix, Pectin lyase-like"/>
    <property type="match status" value="1"/>
</dbReference>
<evidence type="ECO:0000313" key="5">
    <source>
        <dbReference type="Proteomes" id="UP001300496"/>
    </source>
</evidence>
<dbReference type="InterPro" id="IPR011050">
    <property type="entry name" value="Pectin_lyase_fold/virulence"/>
</dbReference>
<feature type="compositionally biased region" description="Basic and acidic residues" evidence="1">
    <location>
        <begin position="607"/>
        <end position="621"/>
    </location>
</feature>
<evidence type="ECO:0000259" key="3">
    <source>
        <dbReference type="Pfam" id="PF13229"/>
    </source>
</evidence>
<proteinExistence type="predicted"/>
<feature type="region of interest" description="Disordered" evidence="1">
    <location>
        <begin position="594"/>
        <end position="698"/>
    </location>
</feature>
<keyword evidence="2" id="KW-0812">Transmembrane</keyword>
<name>A0ABT2PFN2_9MICO</name>
<dbReference type="InterPro" id="IPR006626">
    <property type="entry name" value="PbH1"/>
</dbReference>
<feature type="region of interest" description="Disordered" evidence="1">
    <location>
        <begin position="1"/>
        <end position="27"/>
    </location>
</feature>
<dbReference type="Proteomes" id="UP001300496">
    <property type="component" value="Unassembled WGS sequence"/>
</dbReference>
<feature type="transmembrane region" description="Helical" evidence="2">
    <location>
        <begin position="548"/>
        <end position="567"/>
    </location>
</feature>
<feature type="compositionally biased region" description="Low complexity" evidence="1">
    <location>
        <begin position="656"/>
        <end position="685"/>
    </location>
</feature>
<keyword evidence="2" id="KW-1133">Transmembrane helix</keyword>
<feature type="transmembrane region" description="Helical" evidence="2">
    <location>
        <begin position="36"/>
        <end position="55"/>
    </location>
</feature>
<evidence type="ECO:0000256" key="2">
    <source>
        <dbReference type="SAM" id="Phobius"/>
    </source>
</evidence>
<organism evidence="4 5">
    <name type="scientific">Microbacterium memoriense</name>
    <dbReference type="NCBI Taxonomy" id="2978350"/>
    <lineage>
        <taxon>Bacteria</taxon>
        <taxon>Bacillati</taxon>
        <taxon>Actinomycetota</taxon>
        <taxon>Actinomycetes</taxon>
        <taxon>Micrococcales</taxon>
        <taxon>Microbacteriaceae</taxon>
        <taxon>Microbacterium</taxon>
    </lineage>
</organism>
<dbReference type="InterPro" id="IPR012334">
    <property type="entry name" value="Pectin_lyas_fold"/>
</dbReference>
<keyword evidence="5" id="KW-1185">Reference proteome</keyword>